<dbReference type="PANTHER" id="PTHR12119:SF2">
    <property type="entry name" value="CYTOCHROME B-C1 COMPLEX SUBUNIT 8"/>
    <property type="match status" value="1"/>
</dbReference>
<reference evidence="13 14" key="1">
    <citation type="submission" date="2020-11" db="EMBL/GenBank/DDBJ databases">
        <title>Kefir isolates.</title>
        <authorList>
            <person name="Marcisauskas S."/>
            <person name="Kim Y."/>
            <person name="Blasche S."/>
        </authorList>
    </citation>
    <scope>NUCLEOTIDE SEQUENCE [LARGE SCALE GENOMIC DNA]</scope>
    <source>
        <strain evidence="13 14">KR</strain>
    </source>
</reference>
<evidence type="ECO:0000256" key="5">
    <source>
        <dbReference type="ARBA" id="ARBA00022692"/>
    </source>
</evidence>
<sequence>MSPATPAESGDGNEVEEQEKRRRGDWQRFRLPARPASPPAFSAPASSPLDFDPPTCPVRLELDSTNLAPRRHLQPDRRSSCIARAFFEDMDTSLLTLTFLTVWYPCLSFPISLNLALNPPLPRRPKKSNTHRPWRLVGPKYMGWWGDMGGPTQKGINQYIVSPFRQQPMRGAFAHWAKNGYRRLAQQAVYFAVPLGLGYAVIQWAVKDNHLRNSKHGQAQGLFP</sequence>
<comment type="similarity">
    <text evidence="2 11">Belongs to the UQCRQ/QCR8 family.</text>
</comment>
<evidence type="ECO:0000313" key="13">
    <source>
        <dbReference type="EMBL" id="KAG0664974.1"/>
    </source>
</evidence>
<evidence type="ECO:0000313" key="14">
    <source>
        <dbReference type="Proteomes" id="UP000777482"/>
    </source>
</evidence>
<keyword evidence="7 11" id="KW-0249">Electron transport</keyword>
<dbReference type="GO" id="GO:0005743">
    <property type="term" value="C:mitochondrial inner membrane"/>
    <property type="evidence" value="ECO:0007669"/>
    <property type="project" value="UniProtKB-SubCell"/>
</dbReference>
<dbReference type="InterPro" id="IPR004205">
    <property type="entry name" value="Cyt_bc1_su8"/>
</dbReference>
<dbReference type="Gene3D" id="1.20.5.210">
    <property type="entry name" value="Cytochrome b-c1 complex subunit 8"/>
    <property type="match status" value="1"/>
</dbReference>
<dbReference type="AlphaFoldDB" id="A0A9P7B954"/>
<comment type="caution">
    <text evidence="13">The sequence shown here is derived from an EMBL/GenBank/DDBJ whole genome shotgun (WGS) entry which is preliminary data.</text>
</comment>
<dbReference type="Proteomes" id="UP000777482">
    <property type="component" value="Unassembled WGS sequence"/>
</dbReference>
<dbReference type="PANTHER" id="PTHR12119">
    <property type="entry name" value="UBIQUINOL-CYTOCHROME C REDUCTASE COMPLEX UBIQUINONE-BINDING PROTEIN QP-C"/>
    <property type="match status" value="1"/>
</dbReference>
<dbReference type="InterPro" id="IPR036642">
    <property type="entry name" value="Cyt_bc1_su8_sf"/>
</dbReference>
<feature type="transmembrane region" description="Helical" evidence="11">
    <location>
        <begin position="188"/>
        <end position="206"/>
    </location>
</feature>
<evidence type="ECO:0000256" key="3">
    <source>
        <dbReference type="ARBA" id="ARBA00022448"/>
    </source>
</evidence>
<keyword evidence="6 11" id="KW-0999">Mitochondrion inner membrane</keyword>
<organism evidence="13 14">
    <name type="scientific">Rhodotorula mucilaginosa</name>
    <name type="common">Yeast</name>
    <name type="synonym">Rhodotorula rubra</name>
    <dbReference type="NCBI Taxonomy" id="5537"/>
    <lineage>
        <taxon>Eukaryota</taxon>
        <taxon>Fungi</taxon>
        <taxon>Dikarya</taxon>
        <taxon>Basidiomycota</taxon>
        <taxon>Pucciniomycotina</taxon>
        <taxon>Microbotryomycetes</taxon>
        <taxon>Sporidiobolales</taxon>
        <taxon>Sporidiobolaceae</taxon>
        <taxon>Rhodotorula</taxon>
    </lineage>
</organism>
<protein>
    <recommendedName>
        <fullName evidence="11">Cytochrome b-c1 complex subunit 8</fullName>
    </recommendedName>
    <alternativeName>
        <fullName evidence="11">Complex III subunit 8</fullName>
    </alternativeName>
</protein>
<feature type="transmembrane region" description="Helical" evidence="11">
    <location>
        <begin position="94"/>
        <end position="117"/>
    </location>
</feature>
<name>A0A9P7B954_RHOMI</name>
<gene>
    <name evidence="13" type="primary">QCR8</name>
    <name evidence="13" type="ORF">C6P46_000600</name>
</gene>
<feature type="region of interest" description="Disordered" evidence="12">
    <location>
        <begin position="1"/>
        <end position="48"/>
    </location>
</feature>
<evidence type="ECO:0000256" key="6">
    <source>
        <dbReference type="ARBA" id="ARBA00022792"/>
    </source>
</evidence>
<keyword evidence="10 11" id="KW-0472">Membrane</keyword>
<comment type="subcellular location">
    <subcellularLocation>
        <location evidence="1 11">Mitochondrion inner membrane</location>
        <topology evidence="1 11">Single-pass membrane protein</topology>
    </subcellularLocation>
</comment>
<dbReference type="EMBL" id="PUHQ01000011">
    <property type="protein sequence ID" value="KAG0664974.1"/>
    <property type="molecule type" value="Genomic_DNA"/>
</dbReference>
<evidence type="ECO:0000256" key="12">
    <source>
        <dbReference type="SAM" id="MobiDB-lite"/>
    </source>
</evidence>
<evidence type="ECO:0000256" key="4">
    <source>
        <dbReference type="ARBA" id="ARBA00022660"/>
    </source>
</evidence>
<dbReference type="GO" id="GO:0006122">
    <property type="term" value="P:mitochondrial electron transport, ubiquinol to cytochrome c"/>
    <property type="evidence" value="ECO:0007669"/>
    <property type="project" value="UniProtKB-UniRule"/>
</dbReference>
<comment type="function">
    <text evidence="11">Component of the ubiquinol-cytochrome c oxidoreductase, a multisubunit transmembrane complex that is part of the mitochondrial electron transport chain which drives oxidative phosphorylation. The complex plays an important role in the uptake of multiple carbon sources present in different host niches.</text>
</comment>
<dbReference type="GO" id="GO:0045275">
    <property type="term" value="C:respiratory chain complex III"/>
    <property type="evidence" value="ECO:0007669"/>
    <property type="project" value="UniProtKB-UniRule"/>
</dbReference>
<keyword evidence="3 11" id="KW-0813">Transport</keyword>
<evidence type="ECO:0000256" key="8">
    <source>
        <dbReference type="ARBA" id="ARBA00022989"/>
    </source>
</evidence>
<keyword evidence="4 11" id="KW-0679">Respiratory chain</keyword>
<dbReference type="Pfam" id="PF02939">
    <property type="entry name" value="UcrQ"/>
    <property type="match status" value="1"/>
</dbReference>
<evidence type="ECO:0000256" key="2">
    <source>
        <dbReference type="ARBA" id="ARBA00007668"/>
    </source>
</evidence>
<comment type="caution">
    <text evidence="11">Lacks conserved residue(s) required for the propagation of feature annotation.</text>
</comment>
<comment type="subunit">
    <text evidence="11">Component of the ubiquinol-cytochrome c oxidoreductase (cytochrome b-c1 complex, complex III, CIII), a multisubunit enzyme composed of 3 respiratory subunits cytochrome b, cytochrome c1 and Rieske protein, 2 core protein subunits, and additional low-molecular weight protein subunits. The complex exists as an obligatory dimer and forms supercomplexes (SCs) in the inner mitochondrial membrane with cytochrome c oxidase (complex IV, CIV).</text>
</comment>
<evidence type="ECO:0000256" key="9">
    <source>
        <dbReference type="ARBA" id="ARBA00023128"/>
    </source>
</evidence>
<keyword evidence="14" id="KW-1185">Reference proteome</keyword>
<proteinExistence type="inferred from homology"/>
<keyword evidence="9 11" id="KW-0496">Mitochondrion</keyword>
<keyword evidence="8 11" id="KW-1133">Transmembrane helix</keyword>
<dbReference type="SUPFAM" id="SSF81508">
    <property type="entry name" value="Ubiquinone-binding protein QP-C of cytochrome bc1 complex (Ubiquinol-cytochrome c reductase)"/>
    <property type="match status" value="1"/>
</dbReference>
<evidence type="ECO:0000256" key="11">
    <source>
        <dbReference type="RuleBase" id="RU368118"/>
    </source>
</evidence>
<keyword evidence="5 11" id="KW-0812">Transmembrane</keyword>
<accession>A0A9P7B954</accession>
<dbReference type="OrthoDB" id="6683853at2759"/>
<evidence type="ECO:0000256" key="10">
    <source>
        <dbReference type="ARBA" id="ARBA00023136"/>
    </source>
</evidence>
<feature type="compositionally biased region" description="Low complexity" evidence="12">
    <location>
        <begin position="29"/>
        <end position="48"/>
    </location>
</feature>
<evidence type="ECO:0000256" key="7">
    <source>
        <dbReference type="ARBA" id="ARBA00022982"/>
    </source>
</evidence>
<evidence type="ECO:0000256" key="1">
    <source>
        <dbReference type="ARBA" id="ARBA00004434"/>
    </source>
</evidence>
<feature type="compositionally biased region" description="Basic and acidic residues" evidence="12">
    <location>
        <begin position="18"/>
        <end position="28"/>
    </location>
</feature>